<proteinExistence type="predicted"/>
<evidence type="ECO:0000256" key="3">
    <source>
        <dbReference type="SAM" id="MobiDB-lite"/>
    </source>
</evidence>
<feature type="region of interest" description="Disordered" evidence="3">
    <location>
        <begin position="387"/>
        <end position="406"/>
    </location>
</feature>
<dbReference type="EC" id="2.4.1.21" evidence="6"/>
<dbReference type="PANTHER" id="PTHR45947:SF3">
    <property type="entry name" value="SULFOQUINOVOSYL TRANSFERASE SQD2"/>
    <property type="match status" value="1"/>
</dbReference>
<evidence type="ECO:0000256" key="1">
    <source>
        <dbReference type="ARBA" id="ARBA00022676"/>
    </source>
</evidence>
<dbReference type="EMBL" id="JBHTGP010000015">
    <property type="protein sequence ID" value="MFD0688691.1"/>
    <property type="molecule type" value="Genomic_DNA"/>
</dbReference>
<keyword evidence="1 6" id="KW-0328">Glycosyltransferase</keyword>
<comment type="caution">
    <text evidence="6">The sequence shown here is derived from an EMBL/GenBank/DDBJ whole genome shotgun (WGS) entry which is preliminary data.</text>
</comment>
<dbReference type="Pfam" id="PF00534">
    <property type="entry name" value="Glycos_transf_1"/>
    <property type="match status" value="1"/>
</dbReference>
<feature type="domain" description="Glycosyl transferase family 1" evidence="4">
    <location>
        <begin position="191"/>
        <end position="362"/>
    </location>
</feature>
<dbReference type="Gene3D" id="3.40.50.2000">
    <property type="entry name" value="Glycogen Phosphorylase B"/>
    <property type="match status" value="2"/>
</dbReference>
<dbReference type="InterPro" id="IPR001296">
    <property type="entry name" value="Glyco_trans_1"/>
</dbReference>
<dbReference type="SUPFAM" id="SSF53756">
    <property type="entry name" value="UDP-Glycosyltransferase/glycogen phosphorylase"/>
    <property type="match status" value="1"/>
</dbReference>
<dbReference type="RefSeq" id="WP_165502632.1">
    <property type="nucleotide sequence ID" value="NZ_CAACUY010000003.1"/>
</dbReference>
<organism evidence="6 7">
    <name type="scientific">Actinomadura fibrosa</name>
    <dbReference type="NCBI Taxonomy" id="111802"/>
    <lineage>
        <taxon>Bacteria</taxon>
        <taxon>Bacillati</taxon>
        <taxon>Actinomycetota</taxon>
        <taxon>Actinomycetes</taxon>
        <taxon>Streptosporangiales</taxon>
        <taxon>Thermomonosporaceae</taxon>
        <taxon>Actinomadura</taxon>
    </lineage>
</organism>
<accession>A0ABW2XWP8</accession>
<dbReference type="Proteomes" id="UP001597063">
    <property type="component" value="Unassembled WGS sequence"/>
</dbReference>
<evidence type="ECO:0000313" key="7">
    <source>
        <dbReference type="Proteomes" id="UP001597063"/>
    </source>
</evidence>
<name>A0ABW2XWP8_9ACTN</name>
<protein>
    <submittedName>
        <fullName evidence="6">Glycogen synthase</fullName>
        <ecNumber evidence="6">2.4.1.21</ecNumber>
    </submittedName>
</protein>
<sequence length="406" mass="42962">MRVDLLTREYPPDVYGGVGVHVARLVPRLRERVDLRVHCFGAARDERGVRAHPVPAGLETANAAIQAMAVDMAMAAAVRGTAVVHSHTWYTNAAGHIAALVHGVPHVVTAHSLEPMRPWKAEQLGGGYAVSSFCERTGLAGADRIIAVSHAMRDDILACHPDIDPARIDVVHNGVDTAEYAPDHGTGELERLGIPLDRPIVACVARITRQKGLPRLLRAVPALRPGTRLVVCASAPDTPEIGAEFADLVAGLNAAGAGVVWLDGQVPPAALRQLLTRAEVFVCPSRYEPLGIVNLEALACGTPVVATATGGIPEVVADGVHGHLVAQDGPDAAYTADLADRVNALLADPGAARAMGAAGRRRVQDEFSWERVAARVEDVYRAAVQDRAARMDRDRRPAPALPGTGR</sequence>
<keyword evidence="2 6" id="KW-0808">Transferase</keyword>
<keyword evidence="7" id="KW-1185">Reference proteome</keyword>
<evidence type="ECO:0000256" key="2">
    <source>
        <dbReference type="ARBA" id="ARBA00022679"/>
    </source>
</evidence>
<feature type="domain" description="Glycosyltransferase subfamily 4-like N-terminal" evidence="5">
    <location>
        <begin position="15"/>
        <end position="178"/>
    </location>
</feature>
<dbReference type="Pfam" id="PF13439">
    <property type="entry name" value="Glyco_transf_4"/>
    <property type="match status" value="1"/>
</dbReference>
<dbReference type="InterPro" id="IPR028098">
    <property type="entry name" value="Glyco_trans_4-like_N"/>
</dbReference>
<dbReference type="InterPro" id="IPR050194">
    <property type="entry name" value="Glycosyltransferase_grp1"/>
</dbReference>
<dbReference type="GO" id="GO:0009011">
    <property type="term" value="F:alpha-1,4-glucan glucosyltransferase (ADP-glucose donor) activity"/>
    <property type="evidence" value="ECO:0007669"/>
    <property type="project" value="UniProtKB-EC"/>
</dbReference>
<dbReference type="CDD" id="cd03801">
    <property type="entry name" value="GT4_PimA-like"/>
    <property type="match status" value="1"/>
</dbReference>
<evidence type="ECO:0000259" key="5">
    <source>
        <dbReference type="Pfam" id="PF13439"/>
    </source>
</evidence>
<reference evidence="7" key="1">
    <citation type="journal article" date="2019" name="Int. J. Syst. Evol. Microbiol.">
        <title>The Global Catalogue of Microorganisms (GCM) 10K type strain sequencing project: providing services to taxonomists for standard genome sequencing and annotation.</title>
        <authorList>
            <consortium name="The Broad Institute Genomics Platform"/>
            <consortium name="The Broad Institute Genome Sequencing Center for Infectious Disease"/>
            <person name="Wu L."/>
            <person name="Ma J."/>
        </authorList>
    </citation>
    <scope>NUCLEOTIDE SEQUENCE [LARGE SCALE GENOMIC DNA]</scope>
    <source>
        <strain evidence="7">JCM 9371</strain>
    </source>
</reference>
<dbReference type="NCBIfam" id="TIGR02149">
    <property type="entry name" value="glgA_Coryne"/>
    <property type="match status" value="1"/>
</dbReference>
<gene>
    <name evidence="6" type="primary">glgA</name>
    <name evidence="6" type="ORF">ACFQZM_29650</name>
</gene>
<evidence type="ECO:0000259" key="4">
    <source>
        <dbReference type="Pfam" id="PF00534"/>
    </source>
</evidence>
<evidence type="ECO:0000313" key="6">
    <source>
        <dbReference type="EMBL" id="MFD0688691.1"/>
    </source>
</evidence>
<dbReference type="PANTHER" id="PTHR45947">
    <property type="entry name" value="SULFOQUINOVOSYL TRANSFERASE SQD2"/>
    <property type="match status" value="1"/>
</dbReference>
<feature type="compositionally biased region" description="Basic and acidic residues" evidence="3">
    <location>
        <begin position="387"/>
        <end position="397"/>
    </location>
</feature>
<dbReference type="InterPro" id="IPR011875">
    <property type="entry name" value="M1P_synthase"/>
</dbReference>